<dbReference type="InterPro" id="IPR045032">
    <property type="entry name" value="PEL"/>
</dbReference>
<keyword evidence="2" id="KW-0624">Polysaccharide degradation</keyword>
<dbReference type="PANTHER" id="PTHR31683:SF18">
    <property type="entry name" value="PECTATE LYASE 21-RELATED"/>
    <property type="match status" value="1"/>
</dbReference>
<keyword evidence="2" id="KW-0964">Secreted</keyword>
<dbReference type="SMART" id="SM00656">
    <property type="entry name" value="Amb_all"/>
    <property type="match status" value="1"/>
</dbReference>
<dbReference type="Pfam" id="PF00544">
    <property type="entry name" value="Pectate_lyase_4"/>
    <property type="match status" value="1"/>
</dbReference>
<keyword evidence="1 2" id="KW-0456">Lyase</keyword>
<organism evidence="5 6">
    <name type="scientific">Steroidobacter flavus</name>
    <dbReference type="NCBI Taxonomy" id="1842136"/>
    <lineage>
        <taxon>Bacteria</taxon>
        <taxon>Pseudomonadati</taxon>
        <taxon>Pseudomonadota</taxon>
        <taxon>Gammaproteobacteria</taxon>
        <taxon>Steroidobacterales</taxon>
        <taxon>Steroidobacteraceae</taxon>
        <taxon>Steroidobacter</taxon>
    </lineage>
</organism>
<keyword evidence="3" id="KW-0732">Signal</keyword>
<gene>
    <name evidence="5" type="ORF">ACFPN2_34675</name>
</gene>
<dbReference type="EMBL" id="JBHSDU010000015">
    <property type="protein sequence ID" value="MFC4314261.1"/>
    <property type="molecule type" value="Genomic_DNA"/>
</dbReference>
<protein>
    <recommendedName>
        <fullName evidence="4">CBM6 domain-containing protein</fullName>
    </recommendedName>
</protein>
<keyword evidence="6" id="KW-1185">Reference proteome</keyword>
<evidence type="ECO:0000259" key="4">
    <source>
        <dbReference type="PROSITE" id="PS51175"/>
    </source>
</evidence>
<dbReference type="SUPFAM" id="SSF51126">
    <property type="entry name" value="Pectin lyase-like"/>
    <property type="match status" value="1"/>
</dbReference>
<reference evidence="6" key="1">
    <citation type="journal article" date="2019" name="Int. J. Syst. Evol. Microbiol.">
        <title>The Global Catalogue of Microorganisms (GCM) 10K type strain sequencing project: providing services to taxonomists for standard genome sequencing and annotation.</title>
        <authorList>
            <consortium name="The Broad Institute Genomics Platform"/>
            <consortium name="The Broad Institute Genome Sequencing Center for Infectious Disease"/>
            <person name="Wu L."/>
            <person name="Ma J."/>
        </authorList>
    </citation>
    <scope>NUCLEOTIDE SEQUENCE [LARGE SCALE GENOMIC DNA]</scope>
    <source>
        <strain evidence="6">CGMCC 1.10759</strain>
    </source>
</reference>
<keyword evidence="2" id="KW-0119">Carbohydrate metabolism</keyword>
<dbReference type="InterPro" id="IPR008979">
    <property type="entry name" value="Galactose-bd-like_sf"/>
</dbReference>
<feature type="chain" id="PRO_5045377355" description="CBM6 domain-containing protein" evidence="3">
    <location>
        <begin position="23"/>
        <end position="494"/>
    </location>
</feature>
<dbReference type="SUPFAM" id="SSF49785">
    <property type="entry name" value="Galactose-binding domain-like"/>
    <property type="match status" value="1"/>
</dbReference>
<evidence type="ECO:0000256" key="2">
    <source>
        <dbReference type="RuleBase" id="RU361173"/>
    </source>
</evidence>
<dbReference type="InterPro" id="IPR002022">
    <property type="entry name" value="Pec_lyase"/>
</dbReference>
<dbReference type="PANTHER" id="PTHR31683">
    <property type="entry name" value="PECTATE LYASE 18-RELATED"/>
    <property type="match status" value="1"/>
</dbReference>
<dbReference type="InterPro" id="IPR011050">
    <property type="entry name" value="Pectin_lyase_fold/virulence"/>
</dbReference>
<name>A0ABV8T377_9GAMM</name>
<dbReference type="Gene3D" id="2.160.20.10">
    <property type="entry name" value="Single-stranded right-handed beta-helix, Pectin lyase-like"/>
    <property type="match status" value="1"/>
</dbReference>
<comment type="similarity">
    <text evidence="2">Belongs to the polysaccharide lyase 1 family.</text>
</comment>
<feature type="domain" description="CBM6" evidence="4">
    <location>
        <begin position="371"/>
        <end position="494"/>
    </location>
</feature>
<dbReference type="PROSITE" id="PS51175">
    <property type="entry name" value="CBM6"/>
    <property type="match status" value="1"/>
</dbReference>
<dbReference type="Gene3D" id="2.60.120.260">
    <property type="entry name" value="Galactose-binding domain-like"/>
    <property type="match status" value="1"/>
</dbReference>
<evidence type="ECO:0000313" key="5">
    <source>
        <dbReference type="EMBL" id="MFC4314261.1"/>
    </source>
</evidence>
<dbReference type="InterPro" id="IPR012334">
    <property type="entry name" value="Pectin_lyas_fold"/>
</dbReference>
<dbReference type="RefSeq" id="WP_380605298.1">
    <property type="nucleotide sequence ID" value="NZ_JBHSDU010000015.1"/>
</dbReference>
<evidence type="ECO:0000313" key="6">
    <source>
        <dbReference type="Proteomes" id="UP001595904"/>
    </source>
</evidence>
<comment type="caution">
    <text evidence="5">The sequence shown here is derived from an EMBL/GenBank/DDBJ whole genome shotgun (WGS) entry which is preliminary data.</text>
</comment>
<dbReference type="Proteomes" id="UP001595904">
    <property type="component" value="Unassembled WGS sequence"/>
</dbReference>
<feature type="signal peptide" evidence="3">
    <location>
        <begin position="1"/>
        <end position="22"/>
    </location>
</feature>
<evidence type="ECO:0000256" key="3">
    <source>
        <dbReference type="SAM" id="SignalP"/>
    </source>
</evidence>
<comment type="subcellular location">
    <subcellularLocation>
        <location evidence="2">Secreted</location>
    </subcellularLocation>
</comment>
<dbReference type="InterPro" id="IPR005084">
    <property type="entry name" value="CBM6"/>
</dbReference>
<sequence length="494" mass="52139">MQLRYARMLLVAALLGAAPAGAVVPGFAGNVTGGGNATPIVVSTLSAAQTAVNNYSGSGGLVLHYNGTFDEAPILANICGQWSKPAQELSISGKNDITVLGLDGSSANFGIRIKGSSGNIIVRNMKIGLLPGGASNGDLIGIEANAHHVWIDHNELYTRNINCPGTPDDDTTFDGLLDIKNSASFITVSYNYIHDHAKVGLIGASDTDSAERRVTYAHNRYDNVGSRLPFQRFGYVHVYNNYYNNITGSGINPRMGGHVLVENNFFENALNPVFSQSSILGQWDLRNNNARSSADNTRFNIRWTACSGSTPCQKATDWTTTATFPISLPYTYTTYAPDVARCIALNAAGSGKGLKEAGAVLSLCGGGPTNNVYQTENGAMGGGTVFEDKNAGFNGTGYVNASTSGGFSQINNVDGRGGGSKTLRIRSALGVTAARTGRLVVNGLATNITFNSTGTWTAWTTQDVSVTLTNSTTNTIRFESTGQDLANIDQVEIL</sequence>
<accession>A0ABV8T377</accession>
<proteinExistence type="inferred from homology"/>
<evidence type="ECO:0000256" key="1">
    <source>
        <dbReference type="ARBA" id="ARBA00023239"/>
    </source>
</evidence>